<sequence length="464" mass="50709">MISDSTTKKVLARALRSGGDFAEIYVEDRSSNSLRLEDSKIERASSGREVGAGIRLRVEERTFYAYTNDLTEKGLLTTADTLRAVLDSSSLTKILNLKAREARSCRGQDTIMPQEVPQEDKVALLKKTDQAARQVSHEVIQVIAWYSDEIQKVLIANSRGLLVEDERIRTRFIIYVIARRKEIIQTGYKPLAYLQGYEALDQHPPQEAAITAARAAVTMLDAIAAPSGRMPVVIAKGSGGTIFHEACGHGLEADHIYKNASVYAGKRGQRVASEIVTAMDDSTLKNSWGSFGFDDEGNPAQSTLLIEQGILRNYLYDDYWAERMGERATGNGRRQSYQHLPIPRMTNTYICNGQIEPADIIKATEKGFYAHTLSGGQVDPATGDFVFGVSEGYLIERGEISTPVRGATLIGNGPRILFEIDMIGNDLEISPGTCGKEGQGIPDGSGCPTLRVRELTVGGTQGGI</sequence>
<protein>
    <submittedName>
        <fullName evidence="8">TldD protein</fullName>
    </submittedName>
</protein>
<evidence type="ECO:0000313" key="9">
    <source>
        <dbReference type="Proteomes" id="UP000580051"/>
    </source>
</evidence>
<evidence type="ECO:0000259" key="5">
    <source>
        <dbReference type="Pfam" id="PF01523"/>
    </source>
</evidence>
<dbReference type="FunFam" id="3.30.2290.10:FF:000003">
    <property type="entry name" value="Zinc-dependent protease, TldD/PmbA family"/>
    <property type="match status" value="1"/>
</dbReference>
<feature type="domain" description="Metalloprotease TldD/E C-terminal" evidence="6">
    <location>
        <begin position="227"/>
        <end position="459"/>
    </location>
</feature>
<dbReference type="RefSeq" id="WP_176226088.1">
    <property type="nucleotide sequence ID" value="NZ_BLRV01000009.1"/>
</dbReference>
<dbReference type="InterPro" id="IPR051463">
    <property type="entry name" value="Peptidase_U62_metallo"/>
</dbReference>
<dbReference type="EMBL" id="BLRV01000009">
    <property type="protein sequence ID" value="GFP20944.1"/>
    <property type="molecule type" value="Genomic_DNA"/>
</dbReference>
<comment type="similarity">
    <text evidence="1">Belongs to the peptidase U62 family.</text>
</comment>
<evidence type="ECO:0000256" key="4">
    <source>
        <dbReference type="ARBA" id="ARBA00023049"/>
    </source>
</evidence>
<dbReference type="InterPro" id="IPR045570">
    <property type="entry name" value="Metalloprtase-TldD/E_cen_dom"/>
</dbReference>
<keyword evidence="4" id="KW-0482">Metalloprotease</keyword>
<proteinExistence type="inferred from homology"/>
<dbReference type="GO" id="GO:0005829">
    <property type="term" value="C:cytosol"/>
    <property type="evidence" value="ECO:0007669"/>
    <property type="project" value="TreeGrafter"/>
</dbReference>
<feature type="domain" description="Metalloprotease TldD/E central" evidence="7">
    <location>
        <begin position="113"/>
        <end position="220"/>
    </location>
</feature>
<feature type="domain" description="Metalloprotease TldD/E N-terminal" evidence="5">
    <location>
        <begin position="22"/>
        <end position="83"/>
    </location>
</feature>
<dbReference type="InterPro" id="IPR025502">
    <property type="entry name" value="TldD"/>
</dbReference>
<gene>
    <name evidence="8" type="ORF">HKBW3S06_00171</name>
</gene>
<dbReference type="PANTHER" id="PTHR30624:SF4">
    <property type="entry name" value="METALLOPROTEASE TLDD"/>
    <property type="match status" value="1"/>
</dbReference>
<dbReference type="Gene3D" id="3.30.2290.10">
    <property type="entry name" value="PmbA/TldD superfamily"/>
    <property type="match status" value="1"/>
</dbReference>
<evidence type="ECO:0000256" key="3">
    <source>
        <dbReference type="ARBA" id="ARBA00022801"/>
    </source>
</evidence>
<dbReference type="InterPro" id="IPR036059">
    <property type="entry name" value="TldD/PmbA_sf"/>
</dbReference>
<dbReference type="AlphaFoldDB" id="A0A6V8NNM7"/>
<dbReference type="Pfam" id="PF19289">
    <property type="entry name" value="PmbA_TldD_3rd"/>
    <property type="match status" value="1"/>
</dbReference>
<evidence type="ECO:0000259" key="7">
    <source>
        <dbReference type="Pfam" id="PF19290"/>
    </source>
</evidence>
<evidence type="ECO:0000313" key="8">
    <source>
        <dbReference type="EMBL" id="GFP20944.1"/>
    </source>
</evidence>
<keyword evidence="3" id="KW-0378">Hydrolase</keyword>
<dbReference type="InterPro" id="IPR035068">
    <property type="entry name" value="TldD/PmbA_N"/>
</dbReference>
<reference evidence="8 9" key="1">
    <citation type="journal article" date="2020" name="Front. Microbiol.">
        <title>Single-cell genomics of novel Actinobacteria with the Wood-Ljungdahl pathway discovered in a serpentinizing system.</title>
        <authorList>
            <person name="Merino N."/>
            <person name="Kawai M."/>
            <person name="Boyd E.S."/>
            <person name="Colman D.R."/>
            <person name="McGlynn S.E."/>
            <person name="Nealson K.H."/>
            <person name="Kurokawa K."/>
            <person name="Hongoh Y."/>
        </authorList>
    </citation>
    <scope>NUCLEOTIDE SEQUENCE [LARGE SCALE GENOMIC DNA]</scope>
    <source>
        <strain evidence="8 9">S06</strain>
    </source>
</reference>
<dbReference type="Pfam" id="PF19290">
    <property type="entry name" value="PmbA_TldD_2nd"/>
    <property type="match status" value="1"/>
</dbReference>
<evidence type="ECO:0000256" key="2">
    <source>
        <dbReference type="ARBA" id="ARBA00022670"/>
    </source>
</evidence>
<dbReference type="GO" id="GO:0008237">
    <property type="term" value="F:metallopeptidase activity"/>
    <property type="evidence" value="ECO:0007669"/>
    <property type="project" value="UniProtKB-KW"/>
</dbReference>
<dbReference type="InterPro" id="IPR002510">
    <property type="entry name" value="Metalloprtase-TldD/E_N"/>
</dbReference>
<dbReference type="PANTHER" id="PTHR30624">
    <property type="entry name" value="UNCHARACTERIZED PROTEIN TLDD AND PMBA"/>
    <property type="match status" value="1"/>
</dbReference>
<dbReference type="InterPro" id="IPR045569">
    <property type="entry name" value="Metalloprtase-TldD/E_C"/>
</dbReference>
<accession>A0A6V8NNM7</accession>
<name>A0A6V8NNM7_9ACTN</name>
<keyword evidence="2" id="KW-0645">Protease</keyword>
<dbReference type="Pfam" id="PF01523">
    <property type="entry name" value="PmbA_TldD_1st"/>
    <property type="match status" value="1"/>
</dbReference>
<evidence type="ECO:0000256" key="1">
    <source>
        <dbReference type="ARBA" id="ARBA00005836"/>
    </source>
</evidence>
<comment type="caution">
    <text evidence="8">The sequence shown here is derived from an EMBL/GenBank/DDBJ whole genome shotgun (WGS) entry which is preliminary data.</text>
</comment>
<dbReference type="SUPFAM" id="SSF111283">
    <property type="entry name" value="Putative modulator of DNA gyrase, PmbA/TldD"/>
    <property type="match status" value="1"/>
</dbReference>
<organism evidence="8 9">
    <name type="scientific">Candidatus Hakubella thermalkaliphila</name>
    <dbReference type="NCBI Taxonomy" id="2754717"/>
    <lineage>
        <taxon>Bacteria</taxon>
        <taxon>Bacillati</taxon>
        <taxon>Actinomycetota</taxon>
        <taxon>Actinomycetota incertae sedis</taxon>
        <taxon>Candidatus Hakubellales</taxon>
        <taxon>Candidatus Hakubellaceae</taxon>
        <taxon>Candidatus Hakubella</taxon>
    </lineage>
</organism>
<dbReference type="Proteomes" id="UP000580051">
    <property type="component" value="Unassembled WGS sequence"/>
</dbReference>
<dbReference type="PIRSF" id="PIRSF004919">
    <property type="entry name" value="TldD"/>
    <property type="match status" value="1"/>
</dbReference>
<dbReference type="GO" id="GO:0006508">
    <property type="term" value="P:proteolysis"/>
    <property type="evidence" value="ECO:0007669"/>
    <property type="project" value="UniProtKB-KW"/>
</dbReference>
<evidence type="ECO:0000259" key="6">
    <source>
        <dbReference type="Pfam" id="PF19289"/>
    </source>
</evidence>